<keyword evidence="3" id="KW-1185">Reference proteome</keyword>
<dbReference type="InterPro" id="IPR051531">
    <property type="entry name" value="N-acetyltransferase"/>
</dbReference>
<dbReference type="EMBL" id="CP001700">
    <property type="protein sequence ID" value="ACU75240.1"/>
    <property type="molecule type" value="Genomic_DNA"/>
</dbReference>
<keyword evidence="2" id="KW-0808">Transferase</keyword>
<dbReference type="KEGG" id="cai:Caci_6386"/>
<gene>
    <name evidence="2" type="ordered locus">Caci_6386</name>
</gene>
<dbReference type="GO" id="GO:0016747">
    <property type="term" value="F:acyltransferase activity, transferring groups other than amino-acyl groups"/>
    <property type="evidence" value="ECO:0007669"/>
    <property type="project" value="InterPro"/>
</dbReference>
<dbReference type="Pfam" id="PF13302">
    <property type="entry name" value="Acetyltransf_3"/>
    <property type="match status" value="1"/>
</dbReference>
<dbReference type="eggNOG" id="COG1670">
    <property type="taxonomic scope" value="Bacteria"/>
</dbReference>
<dbReference type="InterPro" id="IPR000182">
    <property type="entry name" value="GNAT_dom"/>
</dbReference>
<dbReference type="PANTHER" id="PTHR43792:SF1">
    <property type="entry name" value="N-ACETYLTRANSFERASE DOMAIN-CONTAINING PROTEIN"/>
    <property type="match status" value="1"/>
</dbReference>
<dbReference type="InParanoid" id="C7PWG0"/>
<evidence type="ECO:0000313" key="3">
    <source>
        <dbReference type="Proteomes" id="UP000000851"/>
    </source>
</evidence>
<dbReference type="HOGENOM" id="CLU_013985_3_1_11"/>
<evidence type="ECO:0000313" key="2">
    <source>
        <dbReference type="EMBL" id="ACU75240.1"/>
    </source>
</evidence>
<dbReference type="AlphaFoldDB" id="C7PWG0"/>
<sequence length="196" mass="21739">MTTLRSGVQAMEMPVTTERLIIRDWTVDDAEAALAVYGSTDVAHWLTPAMDRVGDVAAMRSVLQAWIEAQPNLLAPRGRWAVERKSDGALVGGLAIRLLPPYEVDLEISWQLDPQMWGEGYATEAARALIAWAFTQHTDELFAVTRPNNRRAIATTERLGLQWVGETDKYYGLTLQVYRIRAGDPGAKGEDLQAGK</sequence>
<protein>
    <submittedName>
        <fullName evidence="2">GCN5-related N-acetyltransferase</fullName>
    </submittedName>
</protein>
<dbReference type="PANTHER" id="PTHR43792">
    <property type="entry name" value="GNAT FAMILY, PUTATIVE (AFU_ORTHOLOGUE AFUA_3G00765)-RELATED-RELATED"/>
    <property type="match status" value="1"/>
</dbReference>
<reference evidence="2 3" key="1">
    <citation type="journal article" date="2009" name="Stand. Genomic Sci.">
        <title>Complete genome sequence of Catenulispora acidiphila type strain (ID 139908).</title>
        <authorList>
            <person name="Copeland A."/>
            <person name="Lapidus A."/>
            <person name="Glavina Del Rio T."/>
            <person name="Nolan M."/>
            <person name="Lucas S."/>
            <person name="Chen F."/>
            <person name="Tice H."/>
            <person name="Cheng J.F."/>
            <person name="Bruce D."/>
            <person name="Goodwin L."/>
            <person name="Pitluck S."/>
            <person name="Mikhailova N."/>
            <person name="Pati A."/>
            <person name="Ivanova N."/>
            <person name="Mavromatis K."/>
            <person name="Chen A."/>
            <person name="Palaniappan K."/>
            <person name="Chain P."/>
            <person name="Land M."/>
            <person name="Hauser L."/>
            <person name="Chang Y.J."/>
            <person name="Jeffries C.D."/>
            <person name="Chertkov O."/>
            <person name="Brettin T."/>
            <person name="Detter J.C."/>
            <person name="Han C."/>
            <person name="Ali Z."/>
            <person name="Tindall B.J."/>
            <person name="Goker M."/>
            <person name="Bristow J."/>
            <person name="Eisen J.A."/>
            <person name="Markowitz V."/>
            <person name="Hugenholtz P."/>
            <person name="Kyrpides N.C."/>
            <person name="Klenk H.P."/>
        </authorList>
    </citation>
    <scope>NUCLEOTIDE SEQUENCE [LARGE SCALE GENOMIC DNA]</scope>
    <source>
        <strain evidence="3">DSM 44928 / JCM 14897 / NBRC 102108 / NRRL B-24433 / ID139908</strain>
    </source>
</reference>
<organism evidence="2 3">
    <name type="scientific">Catenulispora acidiphila (strain DSM 44928 / JCM 14897 / NBRC 102108 / NRRL B-24433 / ID139908)</name>
    <dbReference type="NCBI Taxonomy" id="479433"/>
    <lineage>
        <taxon>Bacteria</taxon>
        <taxon>Bacillati</taxon>
        <taxon>Actinomycetota</taxon>
        <taxon>Actinomycetes</taxon>
        <taxon>Catenulisporales</taxon>
        <taxon>Catenulisporaceae</taxon>
        <taxon>Catenulispora</taxon>
    </lineage>
</organism>
<dbReference type="Gene3D" id="3.40.630.30">
    <property type="match status" value="1"/>
</dbReference>
<accession>C7PWG0</accession>
<proteinExistence type="predicted"/>
<dbReference type="SUPFAM" id="SSF55729">
    <property type="entry name" value="Acyl-CoA N-acyltransferases (Nat)"/>
    <property type="match status" value="1"/>
</dbReference>
<dbReference type="InterPro" id="IPR016181">
    <property type="entry name" value="Acyl_CoA_acyltransferase"/>
</dbReference>
<feature type="domain" description="N-acetyltransferase" evidence="1">
    <location>
        <begin position="20"/>
        <end position="180"/>
    </location>
</feature>
<dbReference type="STRING" id="479433.Caci_6386"/>
<dbReference type="PROSITE" id="PS51186">
    <property type="entry name" value="GNAT"/>
    <property type="match status" value="1"/>
</dbReference>
<evidence type="ECO:0000259" key="1">
    <source>
        <dbReference type="PROSITE" id="PS51186"/>
    </source>
</evidence>
<dbReference type="Proteomes" id="UP000000851">
    <property type="component" value="Chromosome"/>
</dbReference>
<name>C7PWG0_CATAD</name>